<dbReference type="EMBL" id="CP002273">
    <property type="protein sequence ID" value="ADO38110.1"/>
    <property type="molecule type" value="Genomic_DNA"/>
</dbReference>
<keyword evidence="3" id="KW-1185">Reference proteome</keyword>
<evidence type="ECO:0000259" key="1">
    <source>
        <dbReference type="Pfam" id="PF08346"/>
    </source>
</evidence>
<dbReference type="GeneID" id="68365427"/>
<sequence length="253" mass="29252">MNALKIFNSEVIPVYTSDTGEKVVIGRELHERLCIKANYREWFPRMCEYGFEDKKDYFSFVEKSTKPQNGGRPSKNHILTLDMAKHLAMIQRSEIGMKIRQKLIDLEKEISQVNLENSTENTKLLNARARVANAETRKAELLFKMAQTETTSKTYQEIMIAKAANIINGEELIPLPKVEGKTYTATEIAEILGVSPNKIGRTATRYNLKIPQYGEWYRDVTKGGRKEVDTFRYYENAIDKIRLILDEENFKEK</sequence>
<dbReference type="HOGENOM" id="CLU_1124063_0_0_9"/>
<proteinExistence type="predicted"/>
<dbReference type="InterPro" id="IPR013557">
    <property type="entry name" value="AntA/B_antirep"/>
</dbReference>
<dbReference type="Proteomes" id="UP000006873">
    <property type="component" value="Chromosome"/>
</dbReference>
<organism evidence="2 3">
    <name type="scientific">Eubacterium callanderi</name>
    <dbReference type="NCBI Taxonomy" id="53442"/>
    <lineage>
        <taxon>Bacteria</taxon>
        <taxon>Bacillati</taxon>
        <taxon>Bacillota</taxon>
        <taxon>Clostridia</taxon>
        <taxon>Eubacteriales</taxon>
        <taxon>Eubacteriaceae</taxon>
        <taxon>Eubacterium</taxon>
    </lineage>
</organism>
<evidence type="ECO:0000313" key="2">
    <source>
        <dbReference type="EMBL" id="ADO38110.1"/>
    </source>
</evidence>
<accession>E3GEJ4</accession>
<dbReference type="RefSeq" id="WP_013381428.1">
    <property type="nucleotide sequence ID" value="NC_014624.2"/>
</dbReference>
<protein>
    <submittedName>
        <fullName evidence="2">Phage antirepressor protein</fullName>
    </submittedName>
</protein>
<dbReference type="KEGG" id="elm:ELI_3141"/>
<reference evidence="2 3" key="2">
    <citation type="journal article" date="2011" name="J. Bacteriol.">
        <title>Complete genome sequence of a carbon monoxide-utilizing acetogen, Eubacterium limosum KIST612.</title>
        <authorList>
            <person name="Roh H."/>
            <person name="Ko H.J."/>
            <person name="Kim D."/>
            <person name="Choi D.G."/>
            <person name="Park S."/>
            <person name="Kim S."/>
            <person name="Chang I.S."/>
            <person name="Choi I.G."/>
        </authorList>
    </citation>
    <scope>NUCLEOTIDE SEQUENCE [LARGE SCALE GENOMIC DNA]</scope>
    <source>
        <strain evidence="2 3">KIST612</strain>
    </source>
</reference>
<dbReference type="eggNOG" id="COG3561">
    <property type="taxonomic scope" value="Bacteria"/>
</dbReference>
<feature type="domain" description="AntA/AntB antirepressor" evidence="1">
    <location>
        <begin position="24"/>
        <end position="93"/>
    </location>
</feature>
<gene>
    <name evidence="2" type="ordered locus">ELI_3141</name>
</gene>
<dbReference type="AlphaFoldDB" id="E3GEJ4"/>
<reference key="1">
    <citation type="submission" date="2010-09" db="EMBL/GenBank/DDBJ databases">
        <authorList>
            <person name="Roh H."/>
            <person name="Ko H.-J."/>
            <person name="Kim D."/>
            <person name="Choi D.G."/>
            <person name="Park S."/>
            <person name="Kim S."/>
            <person name="Kim K.H."/>
            <person name="Chang I.S."/>
            <person name="Choi I.-G."/>
        </authorList>
    </citation>
    <scope>NUCLEOTIDE SEQUENCE</scope>
    <source>
        <strain>KIST612</strain>
    </source>
</reference>
<evidence type="ECO:0000313" key="3">
    <source>
        <dbReference type="Proteomes" id="UP000006873"/>
    </source>
</evidence>
<name>E3GEJ4_9FIRM</name>
<dbReference type="Pfam" id="PF08346">
    <property type="entry name" value="AntA"/>
    <property type="match status" value="1"/>
</dbReference>